<proteinExistence type="predicted"/>
<keyword evidence="3" id="KW-1185">Reference proteome</keyword>
<feature type="non-terminal residue" evidence="2">
    <location>
        <position position="66"/>
    </location>
</feature>
<organism evidence="2 3">
    <name type="scientific">Cetraspora pellucida</name>
    <dbReference type="NCBI Taxonomy" id="1433469"/>
    <lineage>
        <taxon>Eukaryota</taxon>
        <taxon>Fungi</taxon>
        <taxon>Fungi incertae sedis</taxon>
        <taxon>Mucoromycota</taxon>
        <taxon>Glomeromycotina</taxon>
        <taxon>Glomeromycetes</taxon>
        <taxon>Diversisporales</taxon>
        <taxon>Gigasporaceae</taxon>
        <taxon>Cetraspora</taxon>
    </lineage>
</organism>
<dbReference type="EMBL" id="CAJVQA010029615">
    <property type="protein sequence ID" value="CAG8797416.1"/>
    <property type="molecule type" value="Genomic_DNA"/>
</dbReference>
<feature type="compositionally biased region" description="Polar residues" evidence="1">
    <location>
        <begin position="9"/>
        <end position="22"/>
    </location>
</feature>
<comment type="caution">
    <text evidence="2">The sequence shown here is derived from an EMBL/GenBank/DDBJ whole genome shotgun (WGS) entry which is preliminary data.</text>
</comment>
<accession>A0A9N9P7J2</accession>
<feature type="non-terminal residue" evidence="2">
    <location>
        <position position="1"/>
    </location>
</feature>
<evidence type="ECO:0000313" key="3">
    <source>
        <dbReference type="Proteomes" id="UP000789759"/>
    </source>
</evidence>
<gene>
    <name evidence="2" type="ORF">CPELLU_LOCUS17438</name>
</gene>
<dbReference type="AlphaFoldDB" id="A0A9N9P7J2"/>
<protein>
    <submittedName>
        <fullName evidence="2">3862_t:CDS:1</fullName>
    </submittedName>
</protein>
<reference evidence="2" key="1">
    <citation type="submission" date="2021-06" db="EMBL/GenBank/DDBJ databases">
        <authorList>
            <person name="Kallberg Y."/>
            <person name="Tangrot J."/>
            <person name="Rosling A."/>
        </authorList>
    </citation>
    <scope>NUCLEOTIDE SEQUENCE</scope>
    <source>
        <strain evidence="2">FL966</strain>
    </source>
</reference>
<evidence type="ECO:0000313" key="2">
    <source>
        <dbReference type="EMBL" id="CAG8797416.1"/>
    </source>
</evidence>
<sequence length="66" mass="7614">GEGPDEFEPSTSVLSTQHSHQMSYDPDLDVKNGYESWEEKLKEIEFDSVDAFENQMFDAIRNSIDK</sequence>
<dbReference type="Proteomes" id="UP000789759">
    <property type="component" value="Unassembled WGS sequence"/>
</dbReference>
<evidence type="ECO:0000256" key="1">
    <source>
        <dbReference type="SAM" id="MobiDB-lite"/>
    </source>
</evidence>
<name>A0A9N9P7J2_9GLOM</name>
<feature type="region of interest" description="Disordered" evidence="1">
    <location>
        <begin position="1"/>
        <end position="27"/>
    </location>
</feature>